<reference evidence="2 3" key="1">
    <citation type="submission" date="2021-08" db="EMBL/GenBank/DDBJ databases">
        <title>Comparative Genomics Analysis of the Genus Qipengyuania Reveals Extensive Genetic Diversity and Metabolic Versatility, Including the Description of Fifteen Novel Species.</title>
        <authorList>
            <person name="Liu Y."/>
        </authorList>
    </citation>
    <scope>NUCLEOTIDE SEQUENCE [LARGE SCALE GENOMIC DNA]</scope>
    <source>
        <strain evidence="2 3">1NDH1</strain>
    </source>
</reference>
<gene>
    <name evidence="2" type="ORF">K3136_09290</name>
</gene>
<evidence type="ECO:0000313" key="2">
    <source>
        <dbReference type="EMBL" id="QZD94288.1"/>
    </source>
</evidence>
<accession>A0ABX9A2Z9</accession>
<evidence type="ECO:0000259" key="1">
    <source>
        <dbReference type="PROSITE" id="PS01124"/>
    </source>
</evidence>
<proteinExistence type="predicted"/>
<evidence type="ECO:0000313" key="3">
    <source>
        <dbReference type="Proteomes" id="UP000824321"/>
    </source>
</evidence>
<sequence>MSEPALGPDPVDLKFFLPPEPLRPFITTFYHMRISAPSRRPVVDWLHPEWSNIRLFMSGSMKAAIGEEPLREVPRATLTGPTSSSIRFESKEASCWGVGLLPLGLARFTDRHAIDLADKVTELSPGLTQIPVTTSLGGLAKTGDDLAAGAAYLASLFAGLLETEARREEDIVRVQKALLDPACHAVSGLAAATGMNARTLERFCGEFFGFPPQLLLRRQRFLRSLSQFMLDPSMKWIDAIDQHYHDQAHFVRDFKFFMHMTPREYSLLDHPVLSAAAKGRMETAGAAMQVLHQPDSPLK</sequence>
<dbReference type="RefSeq" id="WP_221430035.1">
    <property type="nucleotide sequence ID" value="NZ_CP081294.1"/>
</dbReference>
<dbReference type="Gene3D" id="1.10.10.60">
    <property type="entry name" value="Homeodomain-like"/>
    <property type="match status" value="1"/>
</dbReference>
<name>A0ABX9A2Z9_9SPHN</name>
<organism evidence="2 3">
    <name type="scientific">Qipengyuania gelatinilytica</name>
    <dbReference type="NCBI Taxonomy" id="2867231"/>
    <lineage>
        <taxon>Bacteria</taxon>
        <taxon>Pseudomonadati</taxon>
        <taxon>Pseudomonadota</taxon>
        <taxon>Alphaproteobacteria</taxon>
        <taxon>Sphingomonadales</taxon>
        <taxon>Erythrobacteraceae</taxon>
        <taxon>Qipengyuania</taxon>
    </lineage>
</organism>
<protein>
    <submittedName>
        <fullName evidence="2">Helix-turn-helix domain-containing protein</fullName>
    </submittedName>
</protein>
<feature type="domain" description="HTH araC/xylS-type" evidence="1">
    <location>
        <begin position="169"/>
        <end position="268"/>
    </location>
</feature>
<dbReference type="PROSITE" id="PS01124">
    <property type="entry name" value="HTH_ARAC_FAMILY_2"/>
    <property type="match status" value="1"/>
</dbReference>
<dbReference type="EMBL" id="CP081294">
    <property type="protein sequence ID" value="QZD94288.1"/>
    <property type="molecule type" value="Genomic_DNA"/>
</dbReference>
<dbReference type="Pfam" id="PF12833">
    <property type="entry name" value="HTH_18"/>
    <property type="match status" value="1"/>
</dbReference>
<dbReference type="InterPro" id="IPR018060">
    <property type="entry name" value="HTH_AraC"/>
</dbReference>
<dbReference type="Proteomes" id="UP000824321">
    <property type="component" value="Chromosome"/>
</dbReference>
<keyword evidence="3" id="KW-1185">Reference proteome</keyword>
<dbReference type="SMART" id="SM00342">
    <property type="entry name" value="HTH_ARAC"/>
    <property type="match status" value="1"/>
</dbReference>